<evidence type="ECO:0000256" key="1">
    <source>
        <dbReference type="SAM" id="MobiDB-lite"/>
    </source>
</evidence>
<comment type="caution">
    <text evidence="2">The sequence shown here is derived from an EMBL/GenBank/DDBJ whole genome shotgun (WGS) entry which is preliminary data.</text>
</comment>
<dbReference type="EMBL" id="JAUKUD010000005">
    <property type="protein sequence ID" value="KAK0743828.1"/>
    <property type="molecule type" value="Genomic_DNA"/>
</dbReference>
<organism evidence="2 3">
    <name type="scientific">Schizothecium vesticola</name>
    <dbReference type="NCBI Taxonomy" id="314040"/>
    <lineage>
        <taxon>Eukaryota</taxon>
        <taxon>Fungi</taxon>
        <taxon>Dikarya</taxon>
        <taxon>Ascomycota</taxon>
        <taxon>Pezizomycotina</taxon>
        <taxon>Sordariomycetes</taxon>
        <taxon>Sordariomycetidae</taxon>
        <taxon>Sordariales</taxon>
        <taxon>Schizotheciaceae</taxon>
        <taxon>Schizothecium</taxon>
    </lineage>
</organism>
<accession>A0AA40EQW7</accession>
<feature type="region of interest" description="Disordered" evidence="1">
    <location>
        <begin position="60"/>
        <end position="123"/>
    </location>
</feature>
<gene>
    <name evidence="2" type="ORF">B0T18DRAFT_431030</name>
</gene>
<evidence type="ECO:0000313" key="2">
    <source>
        <dbReference type="EMBL" id="KAK0743828.1"/>
    </source>
</evidence>
<name>A0AA40EQW7_9PEZI</name>
<protein>
    <submittedName>
        <fullName evidence="2">Uncharacterized protein</fullName>
    </submittedName>
</protein>
<dbReference type="Proteomes" id="UP001172155">
    <property type="component" value="Unassembled WGS sequence"/>
</dbReference>
<sequence length="207" mass="22876">MDCRSRSHRSRYDDDYHSYSKPRDHSLGHKAMVKLEDAMQSLTLDRGTNALEVIPYHAGRYHARPPSHHGHHTRSPSRHRHHDHHSRRYHGSSPARPPAPPPPPPTPQQQQQQQHRSRSHWGRGLQASMGAAAIEAFRLRNEPGGWTGAKGGRVAMAALSAGAIGVAAEQRRERREGDDLGKKGTLGAVVAGVAVNRFANGPRQDGR</sequence>
<reference evidence="2" key="1">
    <citation type="submission" date="2023-06" db="EMBL/GenBank/DDBJ databases">
        <title>Genome-scale phylogeny and comparative genomics of the fungal order Sordariales.</title>
        <authorList>
            <consortium name="Lawrence Berkeley National Laboratory"/>
            <person name="Hensen N."/>
            <person name="Bonometti L."/>
            <person name="Westerberg I."/>
            <person name="Brannstrom I.O."/>
            <person name="Guillou S."/>
            <person name="Cros-Aarteil S."/>
            <person name="Calhoun S."/>
            <person name="Haridas S."/>
            <person name="Kuo A."/>
            <person name="Mondo S."/>
            <person name="Pangilinan J."/>
            <person name="Riley R."/>
            <person name="LaButti K."/>
            <person name="Andreopoulos B."/>
            <person name="Lipzen A."/>
            <person name="Chen C."/>
            <person name="Yanf M."/>
            <person name="Daum C."/>
            <person name="Ng V."/>
            <person name="Clum A."/>
            <person name="Steindorff A."/>
            <person name="Ohm R."/>
            <person name="Martin F."/>
            <person name="Silar P."/>
            <person name="Natvig D."/>
            <person name="Lalanne C."/>
            <person name="Gautier V."/>
            <person name="Ament-velasquez S.L."/>
            <person name="Kruys A."/>
            <person name="Hutchinson M.I."/>
            <person name="Powell A.J."/>
            <person name="Barry K."/>
            <person name="Miller A.N."/>
            <person name="Grigoriev I.V."/>
            <person name="Debuchy R."/>
            <person name="Gladieux P."/>
            <person name="Thoren M.H."/>
            <person name="Johannesson H."/>
        </authorList>
    </citation>
    <scope>NUCLEOTIDE SEQUENCE</scope>
    <source>
        <strain evidence="2">SMH3187-1</strain>
    </source>
</reference>
<feature type="compositionally biased region" description="Pro residues" evidence="1">
    <location>
        <begin position="95"/>
        <end position="107"/>
    </location>
</feature>
<feature type="compositionally biased region" description="Basic residues" evidence="1">
    <location>
        <begin position="60"/>
        <end position="90"/>
    </location>
</feature>
<dbReference type="AlphaFoldDB" id="A0AA40EQW7"/>
<evidence type="ECO:0000313" key="3">
    <source>
        <dbReference type="Proteomes" id="UP001172155"/>
    </source>
</evidence>
<proteinExistence type="predicted"/>
<keyword evidence="3" id="KW-1185">Reference proteome</keyword>
<feature type="region of interest" description="Disordered" evidence="1">
    <location>
        <begin position="1"/>
        <end position="24"/>
    </location>
</feature>